<feature type="compositionally biased region" description="Polar residues" evidence="7">
    <location>
        <begin position="791"/>
        <end position="801"/>
    </location>
</feature>
<sequence>MDPRIAWYPPEQFGLAHTLWTRIWDTQYCLELDMIPGSSSDQKPQDYIPLDGLSDPESLHKKQLRLQKRKRGDNRACTFGLTFSVNTKILRDGGLTPWRKQNKPYGKGVFGLHQEIVDFYEYMAPQPQEAYMRNAVVERLKSVIEDLWPDARVEIFGSFRTGLYLPTSDIDLVVFGKWDSQPLFTLQNALLKRNLADAASIKVLDKASVPIVKLTDIESDVKVDVSFNMDNNQNYGVESAQLIQEYLEKYDCLKYLVMVLKQFLLQRDLNEVFTGGISSYSLTLLAISFLQLHPREDSSKQNPNLGVLLIEFFELYGRNFNYLKTAIRIKNGGAYLPKEEVSKEMENGYRPSMLCIEDPLKAGNDIGRSSYGAMSVKNAFEYAYLVLNHAVVPHNFQASGDNQSILGRIIRVTDEVVEYRDWVKKKFLKKTKLNKENIGTLESQQSCSLHHQRSPVVEPDVSLALPSAGLEEITEDTKPTGSRKSSPQRGNNGATYAAMVSGKSEINRSGSMSGLNEARGSQSATSQDGTVESEASDSCGHSSGYKSSGSSRASYDGSDTDSEYSAAVPSRPQQISSPQHHSNPPAGSKTRTVPASSPSLGQYSGGYIKHQEFTRSRDATRPLPPHAGSANVAEVGKPQRDTSNSSVSSSRSYGGSNNSNAGGSGASAVYPYPTQSNQQQHHYLSQRLSHNPLSQQQQQQQQQSQERCIAPHNIHHLPHMLHHSHRPPPGPFNSTGGASSSGAVGHHNGPSGQHSQHHHSHGRTSGSGRHQKSHGGNRQKKRSGNKRDNSQTRAANSVSNR</sequence>
<feature type="compositionally biased region" description="Basic residues" evidence="7">
    <location>
        <begin position="769"/>
        <end position="784"/>
    </location>
</feature>
<comment type="similarity">
    <text evidence="2">Belongs to the DNA polymerase type-B-like family.</text>
</comment>
<dbReference type="SUPFAM" id="SSF81631">
    <property type="entry name" value="PAP/OAS1 substrate-binding domain"/>
    <property type="match status" value="1"/>
</dbReference>
<dbReference type="GO" id="GO:0031123">
    <property type="term" value="P:RNA 3'-end processing"/>
    <property type="evidence" value="ECO:0007669"/>
    <property type="project" value="TreeGrafter"/>
</dbReference>
<dbReference type="GO" id="GO:1990817">
    <property type="term" value="F:poly(A) RNA polymerase activity"/>
    <property type="evidence" value="ECO:0007669"/>
    <property type="project" value="UniProtKB-EC"/>
</dbReference>
<feature type="compositionally biased region" description="Polar residues" evidence="7">
    <location>
        <begin position="507"/>
        <end position="530"/>
    </location>
</feature>
<feature type="compositionally biased region" description="Low complexity" evidence="7">
    <location>
        <begin position="733"/>
        <end position="754"/>
    </location>
</feature>
<feature type="region of interest" description="Disordered" evidence="7">
    <location>
        <begin position="506"/>
        <end position="605"/>
    </location>
</feature>
<feature type="domain" description="PAP-associated" evidence="8">
    <location>
        <begin position="304"/>
        <end position="362"/>
    </location>
</feature>
<dbReference type="InterPro" id="IPR043519">
    <property type="entry name" value="NT_sf"/>
</dbReference>
<comment type="caution">
    <text evidence="10">The sequence shown here is derived from an EMBL/GenBank/DDBJ whole genome shotgun (WGS) entry which is preliminary data.</text>
</comment>
<dbReference type="FunFam" id="1.10.1410.10:FF:000003">
    <property type="entry name" value="non-canonical poly(A) RNA polymerase PAPD7"/>
    <property type="match status" value="1"/>
</dbReference>
<gene>
    <name evidence="10" type="ORF">EGW08_000045</name>
</gene>
<dbReference type="GO" id="GO:0031499">
    <property type="term" value="C:TRAMP complex"/>
    <property type="evidence" value="ECO:0007669"/>
    <property type="project" value="TreeGrafter"/>
</dbReference>
<evidence type="ECO:0000256" key="1">
    <source>
        <dbReference type="ARBA" id="ARBA00001936"/>
    </source>
</evidence>
<evidence type="ECO:0000259" key="8">
    <source>
        <dbReference type="Pfam" id="PF03828"/>
    </source>
</evidence>
<feature type="compositionally biased region" description="Polar residues" evidence="7">
    <location>
        <begin position="589"/>
        <end position="602"/>
    </location>
</feature>
<dbReference type="Proteomes" id="UP000271974">
    <property type="component" value="Unassembled WGS sequence"/>
</dbReference>
<dbReference type="STRING" id="188477.A0A3S1BUY2"/>
<feature type="compositionally biased region" description="Low complexity" evidence="7">
    <location>
        <begin position="536"/>
        <end position="557"/>
    </location>
</feature>
<accession>A0A3S1BUY2</accession>
<feature type="compositionally biased region" description="Polar residues" evidence="7">
    <location>
        <begin position="571"/>
        <end position="582"/>
    </location>
</feature>
<protein>
    <recommendedName>
        <fullName evidence="3">polynucleotide adenylyltransferase</fullName>
        <ecNumber evidence="3">2.7.7.19</ecNumber>
    </recommendedName>
</protein>
<evidence type="ECO:0000256" key="5">
    <source>
        <dbReference type="ARBA" id="ARBA00022723"/>
    </source>
</evidence>
<comment type="cofactor">
    <cofactor evidence="1">
        <name>Mn(2+)</name>
        <dbReference type="ChEBI" id="CHEBI:29035"/>
    </cofactor>
</comment>
<feature type="region of interest" description="Disordered" evidence="7">
    <location>
        <begin position="618"/>
        <end position="683"/>
    </location>
</feature>
<keyword evidence="5" id="KW-0479">Metal-binding</keyword>
<dbReference type="GO" id="GO:0046872">
    <property type="term" value="F:metal ion binding"/>
    <property type="evidence" value="ECO:0007669"/>
    <property type="project" value="UniProtKB-KW"/>
</dbReference>
<dbReference type="InterPro" id="IPR045862">
    <property type="entry name" value="Trf4-like"/>
</dbReference>
<dbReference type="GO" id="GO:0005730">
    <property type="term" value="C:nucleolus"/>
    <property type="evidence" value="ECO:0007669"/>
    <property type="project" value="TreeGrafter"/>
</dbReference>
<dbReference type="PANTHER" id="PTHR23092:SF15">
    <property type="entry name" value="INACTIVE NON-CANONICAL POLY(A) RNA POLYMERASE PROTEIN TRF4-2-RELATED"/>
    <property type="match status" value="1"/>
</dbReference>
<dbReference type="Gene3D" id="3.30.460.10">
    <property type="entry name" value="Beta Polymerase, domain 2"/>
    <property type="match status" value="1"/>
</dbReference>
<evidence type="ECO:0000256" key="7">
    <source>
        <dbReference type="SAM" id="MobiDB-lite"/>
    </source>
</evidence>
<feature type="region of interest" description="Disordered" evidence="7">
    <location>
        <begin position="719"/>
        <end position="801"/>
    </location>
</feature>
<dbReference type="InterPro" id="IPR002058">
    <property type="entry name" value="PAP_assoc"/>
</dbReference>
<dbReference type="Pfam" id="PF03828">
    <property type="entry name" value="PAP_assoc"/>
    <property type="match status" value="1"/>
</dbReference>
<dbReference type="OrthoDB" id="273917at2759"/>
<dbReference type="CDD" id="cd05402">
    <property type="entry name" value="NT_PAP_TUTase"/>
    <property type="match status" value="1"/>
</dbReference>
<dbReference type="SUPFAM" id="SSF81301">
    <property type="entry name" value="Nucleotidyltransferase"/>
    <property type="match status" value="1"/>
</dbReference>
<dbReference type="GO" id="GO:0003729">
    <property type="term" value="F:mRNA binding"/>
    <property type="evidence" value="ECO:0007669"/>
    <property type="project" value="TreeGrafter"/>
</dbReference>
<keyword evidence="11" id="KW-1185">Reference proteome</keyword>
<feature type="compositionally biased region" description="Polar residues" evidence="7">
    <location>
        <begin position="479"/>
        <end position="494"/>
    </location>
</feature>
<feature type="compositionally biased region" description="Low complexity" evidence="7">
    <location>
        <begin position="643"/>
        <end position="661"/>
    </location>
</feature>
<feature type="domain" description="Poly(A) RNA polymerase mitochondrial-like central palm" evidence="9">
    <location>
        <begin position="112"/>
        <end position="247"/>
    </location>
</feature>
<dbReference type="AlphaFoldDB" id="A0A3S1BUY2"/>
<proteinExistence type="inferred from homology"/>
<dbReference type="EMBL" id="RQTK01000001">
    <property type="protein sequence ID" value="RUS92192.1"/>
    <property type="molecule type" value="Genomic_DNA"/>
</dbReference>
<feature type="region of interest" description="Disordered" evidence="7">
    <location>
        <begin position="470"/>
        <end position="494"/>
    </location>
</feature>
<organism evidence="10 11">
    <name type="scientific">Elysia chlorotica</name>
    <name type="common">Eastern emerald elysia</name>
    <name type="synonym">Sea slug</name>
    <dbReference type="NCBI Taxonomy" id="188477"/>
    <lineage>
        <taxon>Eukaryota</taxon>
        <taxon>Metazoa</taxon>
        <taxon>Spiralia</taxon>
        <taxon>Lophotrochozoa</taxon>
        <taxon>Mollusca</taxon>
        <taxon>Gastropoda</taxon>
        <taxon>Heterobranchia</taxon>
        <taxon>Euthyneura</taxon>
        <taxon>Panpulmonata</taxon>
        <taxon>Sacoglossa</taxon>
        <taxon>Placobranchoidea</taxon>
        <taxon>Plakobranchidae</taxon>
        <taxon>Elysia</taxon>
    </lineage>
</organism>
<dbReference type="InterPro" id="IPR054708">
    <property type="entry name" value="MTPAP-like_central"/>
</dbReference>
<feature type="compositionally biased region" description="Polar residues" evidence="7">
    <location>
        <begin position="673"/>
        <end position="683"/>
    </location>
</feature>
<keyword evidence="4" id="KW-0808">Transferase</keyword>
<evidence type="ECO:0000256" key="4">
    <source>
        <dbReference type="ARBA" id="ARBA00022679"/>
    </source>
</evidence>
<evidence type="ECO:0000256" key="6">
    <source>
        <dbReference type="ARBA" id="ARBA00022842"/>
    </source>
</evidence>
<evidence type="ECO:0000259" key="9">
    <source>
        <dbReference type="Pfam" id="PF22600"/>
    </source>
</evidence>
<dbReference type="PANTHER" id="PTHR23092">
    <property type="entry name" value="POLY(A) RNA POLYMERASE"/>
    <property type="match status" value="1"/>
</dbReference>
<dbReference type="Pfam" id="PF22600">
    <property type="entry name" value="MTPAP-like_central"/>
    <property type="match status" value="1"/>
</dbReference>
<dbReference type="GO" id="GO:0043634">
    <property type="term" value="P:polyadenylation-dependent ncRNA catabolic process"/>
    <property type="evidence" value="ECO:0007669"/>
    <property type="project" value="TreeGrafter"/>
</dbReference>
<name>A0A3S1BUY2_ELYCH</name>
<dbReference type="EC" id="2.7.7.19" evidence="3"/>
<dbReference type="Gene3D" id="1.10.1410.10">
    <property type="match status" value="1"/>
</dbReference>
<keyword evidence="6" id="KW-0460">Magnesium</keyword>
<reference evidence="10 11" key="1">
    <citation type="submission" date="2019-01" db="EMBL/GenBank/DDBJ databases">
        <title>A draft genome assembly of the solar-powered sea slug Elysia chlorotica.</title>
        <authorList>
            <person name="Cai H."/>
            <person name="Li Q."/>
            <person name="Fang X."/>
            <person name="Li J."/>
            <person name="Curtis N.E."/>
            <person name="Altenburger A."/>
            <person name="Shibata T."/>
            <person name="Feng M."/>
            <person name="Maeda T."/>
            <person name="Schwartz J.A."/>
            <person name="Shigenobu S."/>
            <person name="Lundholm N."/>
            <person name="Nishiyama T."/>
            <person name="Yang H."/>
            <person name="Hasebe M."/>
            <person name="Li S."/>
            <person name="Pierce S.K."/>
            <person name="Wang J."/>
        </authorList>
    </citation>
    <scope>NUCLEOTIDE SEQUENCE [LARGE SCALE GENOMIC DNA]</scope>
    <source>
        <strain evidence="10">EC2010</strain>
        <tissue evidence="10">Whole organism of an adult</tissue>
    </source>
</reference>
<evidence type="ECO:0000256" key="3">
    <source>
        <dbReference type="ARBA" id="ARBA00012388"/>
    </source>
</evidence>
<dbReference type="FunFam" id="3.30.460.10:FF:000006">
    <property type="entry name" value="non-canonical poly(A) RNA polymerase PAPD5"/>
    <property type="match status" value="1"/>
</dbReference>
<evidence type="ECO:0000313" key="11">
    <source>
        <dbReference type="Proteomes" id="UP000271974"/>
    </source>
</evidence>
<evidence type="ECO:0000256" key="2">
    <source>
        <dbReference type="ARBA" id="ARBA00008593"/>
    </source>
</evidence>
<evidence type="ECO:0000313" key="10">
    <source>
        <dbReference type="EMBL" id="RUS92192.1"/>
    </source>
</evidence>